<name>A0A3G9GFZ1_9NEIS</name>
<keyword evidence="2" id="KW-1185">Reference proteome</keyword>
<dbReference type="AlphaFoldDB" id="A0A3G9GFZ1"/>
<gene>
    <name evidence="1" type="ORF">DLM_1398</name>
</gene>
<reference evidence="1 2" key="2">
    <citation type="journal article" date="2017" name="Genome Announc.">
        <title>Draft genome sequence of Aquitalea magnusonii strain H3, a plant growth-promoting bacterium of duckweed Lemna minor.</title>
        <authorList>
            <person name="Ishizawa H."/>
            <person name="Kuroda M."/>
            <person name="Ike M."/>
        </authorList>
    </citation>
    <scope>NUCLEOTIDE SEQUENCE [LARGE SCALE GENOMIC DNA]</scope>
    <source>
        <strain evidence="1 2">H3</strain>
    </source>
</reference>
<evidence type="ECO:0000313" key="2">
    <source>
        <dbReference type="Proteomes" id="UP000198290"/>
    </source>
</evidence>
<proteinExistence type="predicted"/>
<accession>A0A3G9GFZ1</accession>
<evidence type="ECO:0000313" key="1">
    <source>
        <dbReference type="EMBL" id="BBF85022.1"/>
    </source>
</evidence>
<reference evidence="2" key="1">
    <citation type="journal article" date="2017" name="Biotechnol. Biofuels">
        <title>Evaluation of environmental bacterial communities as a factor affecting the growth of duckweed Lemna minor.</title>
        <authorList>
            <person name="Ishizawa H."/>
            <person name="Kuroda M."/>
            <person name="Morikawa M."/>
            <person name="Ike M."/>
        </authorList>
    </citation>
    <scope>NUCLEOTIDE SEQUENCE [LARGE SCALE GENOMIC DNA]</scope>
    <source>
        <strain evidence="2">H3</strain>
    </source>
</reference>
<dbReference type="KEGG" id="amah:DLM_1398"/>
<dbReference type="EMBL" id="AP018823">
    <property type="protein sequence ID" value="BBF85022.1"/>
    <property type="molecule type" value="Genomic_DNA"/>
</dbReference>
<sequence>MCCRYRFRSQAINAADGQRFTLQAIVLRCLFCCSAYFGGAAVAKSGILSGSPTD</sequence>
<protein>
    <submittedName>
        <fullName evidence="1">Uncharacterized protein</fullName>
    </submittedName>
</protein>
<dbReference type="Proteomes" id="UP000198290">
    <property type="component" value="Chromosome"/>
</dbReference>
<reference evidence="2" key="3">
    <citation type="journal article" date="2017" name="Plant Physiol. Biochem.">
        <title>Differential oxidative and antioxidative response of duckweed Lemna minor toward plant growth promoting/inhibiting bacteria.</title>
        <authorList>
            <person name="Ishizawa H."/>
            <person name="Kuroda M."/>
            <person name="Morikawa M."/>
            <person name="Ike M."/>
        </authorList>
    </citation>
    <scope>NUCLEOTIDE SEQUENCE [LARGE SCALE GENOMIC DNA]</scope>
    <source>
        <strain evidence="2">H3</strain>
    </source>
</reference>
<organism evidence="1 2">
    <name type="scientific">Aquitalea magnusonii</name>
    <dbReference type="NCBI Taxonomy" id="332411"/>
    <lineage>
        <taxon>Bacteria</taxon>
        <taxon>Pseudomonadati</taxon>
        <taxon>Pseudomonadota</taxon>
        <taxon>Betaproteobacteria</taxon>
        <taxon>Neisseriales</taxon>
        <taxon>Chromobacteriaceae</taxon>
        <taxon>Aquitalea</taxon>
    </lineage>
</organism>